<keyword evidence="4 10" id="KW-0812">Transmembrane</keyword>
<feature type="domain" description="MotA/TolQ/ExbB proton channel" evidence="11">
    <location>
        <begin position="99"/>
        <end position="202"/>
    </location>
</feature>
<evidence type="ECO:0000256" key="1">
    <source>
        <dbReference type="ARBA" id="ARBA00004651"/>
    </source>
</evidence>
<gene>
    <name evidence="12" type="ORF">NSPWAT_0244</name>
</gene>
<evidence type="ECO:0000313" key="12">
    <source>
        <dbReference type="EMBL" id="CAI2717103.1"/>
    </source>
</evidence>
<reference evidence="12 13" key="1">
    <citation type="submission" date="2022-09" db="EMBL/GenBank/DDBJ databases">
        <authorList>
            <person name="Kop L."/>
        </authorList>
    </citation>
    <scope>NUCLEOTIDE SEQUENCE [LARGE SCALE GENOMIC DNA]</scope>
    <source>
        <strain evidence="12 13">347</strain>
    </source>
</reference>
<keyword evidence="7 10" id="KW-0472">Membrane</keyword>
<dbReference type="Pfam" id="PF01618">
    <property type="entry name" value="MotA_ExbB"/>
    <property type="match status" value="1"/>
</dbReference>
<dbReference type="InterPro" id="IPR050790">
    <property type="entry name" value="ExbB/TolQ_transport"/>
</dbReference>
<feature type="transmembrane region" description="Helical" evidence="10">
    <location>
        <begin position="166"/>
        <end position="190"/>
    </location>
</feature>
<keyword evidence="3" id="KW-1003">Cell membrane</keyword>
<protein>
    <submittedName>
        <fullName evidence="12">Biopolymer transport protein ExbB</fullName>
    </submittedName>
</protein>
<evidence type="ECO:0000256" key="6">
    <source>
        <dbReference type="ARBA" id="ARBA00022989"/>
    </source>
</evidence>
<evidence type="ECO:0000313" key="13">
    <source>
        <dbReference type="Proteomes" id="UP001157733"/>
    </source>
</evidence>
<sequence length="241" mass="26568">MDPAQTKAAVEETIPLLELIGKGGVLMIPIILCSVVALTLIIERLIFFYSSKSSPEKMQSVFKTVFLEGNNIFARSHDQLPGSAGRLLQVARNCFNYPKWKFEEALTLAGQEELSKMGKNLRALEVIAAIAPLLGLLGTVVGMIQAFGKVARHKNQIDPSILAGGIWEALMTTAAGLGVAIPVMVMLHYFDRRMETMSFLMEKFSLHLVHQWDDTKEKARTKAVAPEKDSGERRMANAPAK</sequence>
<dbReference type="EMBL" id="OX336137">
    <property type="protein sequence ID" value="CAI2717103.1"/>
    <property type="molecule type" value="Genomic_DNA"/>
</dbReference>
<evidence type="ECO:0000256" key="5">
    <source>
        <dbReference type="ARBA" id="ARBA00022927"/>
    </source>
</evidence>
<dbReference type="PANTHER" id="PTHR30625:SF15">
    <property type="entry name" value="BIOPOLYMER TRANSPORT PROTEIN EXBB"/>
    <property type="match status" value="1"/>
</dbReference>
<evidence type="ECO:0000256" key="7">
    <source>
        <dbReference type="ARBA" id="ARBA00023136"/>
    </source>
</evidence>
<evidence type="ECO:0000256" key="8">
    <source>
        <dbReference type="RuleBase" id="RU004057"/>
    </source>
</evidence>
<evidence type="ECO:0000256" key="3">
    <source>
        <dbReference type="ARBA" id="ARBA00022475"/>
    </source>
</evidence>
<name>A0ABM9HAF0_9BACT</name>
<comment type="similarity">
    <text evidence="8">Belongs to the exbB/tolQ family.</text>
</comment>
<feature type="transmembrane region" description="Helical" evidence="10">
    <location>
        <begin position="126"/>
        <end position="146"/>
    </location>
</feature>
<feature type="transmembrane region" description="Helical" evidence="10">
    <location>
        <begin position="26"/>
        <end position="49"/>
    </location>
</feature>
<keyword evidence="13" id="KW-1185">Reference proteome</keyword>
<dbReference type="PANTHER" id="PTHR30625">
    <property type="entry name" value="PROTEIN TOLQ"/>
    <property type="match status" value="1"/>
</dbReference>
<feature type="compositionally biased region" description="Basic and acidic residues" evidence="9">
    <location>
        <begin position="217"/>
        <end position="235"/>
    </location>
</feature>
<accession>A0ABM9HAF0</accession>
<evidence type="ECO:0000256" key="10">
    <source>
        <dbReference type="SAM" id="Phobius"/>
    </source>
</evidence>
<keyword evidence="5 8" id="KW-0653">Protein transport</keyword>
<evidence type="ECO:0000256" key="9">
    <source>
        <dbReference type="SAM" id="MobiDB-lite"/>
    </source>
</evidence>
<keyword evidence="2 8" id="KW-0813">Transport</keyword>
<evidence type="ECO:0000256" key="4">
    <source>
        <dbReference type="ARBA" id="ARBA00022692"/>
    </source>
</evidence>
<feature type="region of interest" description="Disordered" evidence="9">
    <location>
        <begin position="217"/>
        <end position="241"/>
    </location>
</feature>
<proteinExistence type="inferred from homology"/>
<dbReference type="Proteomes" id="UP001157733">
    <property type="component" value="Chromosome"/>
</dbReference>
<dbReference type="InterPro" id="IPR002898">
    <property type="entry name" value="MotA_ExbB_proton_chnl"/>
</dbReference>
<dbReference type="RefSeq" id="WP_282010068.1">
    <property type="nucleotide sequence ID" value="NZ_OX336137.1"/>
</dbReference>
<evidence type="ECO:0000259" key="11">
    <source>
        <dbReference type="Pfam" id="PF01618"/>
    </source>
</evidence>
<evidence type="ECO:0000256" key="2">
    <source>
        <dbReference type="ARBA" id="ARBA00022448"/>
    </source>
</evidence>
<comment type="subcellular location">
    <subcellularLocation>
        <location evidence="1">Cell membrane</location>
        <topology evidence="1">Multi-pass membrane protein</topology>
    </subcellularLocation>
    <subcellularLocation>
        <location evidence="8">Membrane</location>
        <topology evidence="8">Multi-pass membrane protein</topology>
    </subcellularLocation>
</comment>
<organism evidence="12 13">
    <name type="scientific">Nitrospina watsonii</name>
    <dbReference type="NCBI Taxonomy" id="1323948"/>
    <lineage>
        <taxon>Bacteria</taxon>
        <taxon>Pseudomonadati</taxon>
        <taxon>Nitrospinota/Tectimicrobiota group</taxon>
        <taxon>Nitrospinota</taxon>
        <taxon>Nitrospinia</taxon>
        <taxon>Nitrospinales</taxon>
        <taxon>Nitrospinaceae</taxon>
        <taxon>Nitrospina</taxon>
    </lineage>
</organism>
<keyword evidence="6 10" id="KW-1133">Transmembrane helix</keyword>